<dbReference type="EMBL" id="JBHMEI010000078">
    <property type="protein sequence ID" value="MFB9208631.1"/>
    <property type="molecule type" value="Genomic_DNA"/>
</dbReference>
<feature type="region of interest" description="Disordered" evidence="1">
    <location>
        <begin position="224"/>
        <end position="248"/>
    </location>
</feature>
<evidence type="ECO:0000313" key="2">
    <source>
        <dbReference type="EMBL" id="MFB9208631.1"/>
    </source>
</evidence>
<dbReference type="RefSeq" id="WP_189647669.1">
    <property type="nucleotide sequence ID" value="NZ_BMRC01000005.1"/>
</dbReference>
<dbReference type="Proteomes" id="UP001589647">
    <property type="component" value="Unassembled WGS sequence"/>
</dbReference>
<organism evidence="2 3">
    <name type="scientific">Nonomuraea spiralis</name>
    <dbReference type="NCBI Taxonomy" id="46182"/>
    <lineage>
        <taxon>Bacteria</taxon>
        <taxon>Bacillati</taxon>
        <taxon>Actinomycetota</taxon>
        <taxon>Actinomycetes</taxon>
        <taxon>Streptosporangiales</taxon>
        <taxon>Streptosporangiaceae</taxon>
        <taxon>Nonomuraea</taxon>
    </lineage>
</organism>
<gene>
    <name evidence="2" type="ORF">ACFFV7_46140</name>
</gene>
<comment type="caution">
    <text evidence="2">The sequence shown here is derived from an EMBL/GenBank/DDBJ whole genome shotgun (WGS) entry which is preliminary data.</text>
</comment>
<protein>
    <submittedName>
        <fullName evidence="2">Uncharacterized protein</fullName>
    </submittedName>
</protein>
<name>A0ABV5IVU8_9ACTN</name>
<evidence type="ECO:0000313" key="3">
    <source>
        <dbReference type="Proteomes" id="UP001589647"/>
    </source>
</evidence>
<proteinExistence type="predicted"/>
<keyword evidence="3" id="KW-1185">Reference proteome</keyword>
<accession>A0ABV5IVU8</accession>
<sequence length="248" mass="27981">MTALKEARYCGQTWYDDYVAGFASRIPNPNRWTPRHLRRVTPIKLVEMTAGGTWKQCAAALGISVTAAGTSFVVLRRQIAGTGLWPQFESIVEQLANSLDQTRRRTDYARRRRALHDWEIPVDHWQAICTDVYQAGPYLGPQDPAIGTALIRAEATQAEHLHSPRLTKLRHQEASAARALKNKIALFRTPATRTGANLTIRNRISKYAHALAARCDADTEPTLDIAELQPWEPESRGRRRRPQPETQP</sequence>
<evidence type="ECO:0000256" key="1">
    <source>
        <dbReference type="SAM" id="MobiDB-lite"/>
    </source>
</evidence>
<reference evidence="2 3" key="1">
    <citation type="submission" date="2024-09" db="EMBL/GenBank/DDBJ databases">
        <authorList>
            <person name="Sun Q."/>
            <person name="Mori K."/>
        </authorList>
    </citation>
    <scope>NUCLEOTIDE SEQUENCE [LARGE SCALE GENOMIC DNA]</scope>
    <source>
        <strain evidence="2 3">CCM 3426</strain>
    </source>
</reference>